<proteinExistence type="inferred from homology"/>
<organism evidence="12 13">
    <name type="scientific">Phreatobacter oligotrophus</name>
    <dbReference type="NCBI Taxonomy" id="1122261"/>
    <lineage>
        <taxon>Bacteria</taxon>
        <taxon>Pseudomonadati</taxon>
        <taxon>Pseudomonadota</taxon>
        <taxon>Alphaproteobacteria</taxon>
        <taxon>Hyphomicrobiales</taxon>
        <taxon>Phreatobacteraceae</taxon>
        <taxon>Phreatobacter</taxon>
    </lineage>
</organism>
<evidence type="ECO:0000256" key="8">
    <source>
        <dbReference type="ARBA" id="ARBA00022840"/>
    </source>
</evidence>
<evidence type="ECO:0000256" key="7">
    <source>
        <dbReference type="ARBA" id="ARBA00022777"/>
    </source>
</evidence>
<comment type="pathway">
    <text evidence="3 11">Cofactor biosynthesis; thiamine diphosphate biosynthesis; 4-methyl-5-(2-phosphoethyl)-thiazole from 5-(2-hydroxyethyl)-4-methylthiazole: step 1/1.</text>
</comment>
<dbReference type="CDD" id="cd01170">
    <property type="entry name" value="THZ_kinase"/>
    <property type="match status" value="1"/>
</dbReference>
<dbReference type="EC" id="2.7.1.50" evidence="11"/>
<keyword evidence="8 11" id="KW-0067">ATP-binding</keyword>
<evidence type="ECO:0000256" key="3">
    <source>
        <dbReference type="ARBA" id="ARBA00004868"/>
    </source>
</evidence>
<dbReference type="Pfam" id="PF02110">
    <property type="entry name" value="HK"/>
    <property type="match status" value="2"/>
</dbReference>
<dbReference type="EMBL" id="PZZL01000008">
    <property type="protein sequence ID" value="PTM52226.1"/>
    <property type="molecule type" value="Genomic_DNA"/>
</dbReference>
<accession>A0A2T4YZ15</accession>
<dbReference type="InterPro" id="IPR029056">
    <property type="entry name" value="Ribokinase-like"/>
</dbReference>
<evidence type="ECO:0000313" key="12">
    <source>
        <dbReference type="EMBL" id="PTM52226.1"/>
    </source>
</evidence>
<dbReference type="GO" id="GO:0009229">
    <property type="term" value="P:thiamine diphosphate biosynthetic process"/>
    <property type="evidence" value="ECO:0007669"/>
    <property type="project" value="UniProtKB-UniRule"/>
</dbReference>
<comment type="function">
    <text evidence="11">Catalyzes the phosphorylation of the hydroxyl group of 4-methyl-5-beta-hydroxyethylthiazole (THZ).</text>
</comment>
<dbReference type="GO" id="GO:0009228">
    <property type="term" value="P:thiamine biosynthetic process"/>
    <property type="evidence" value="ECO:0007669"/>
    <property type="project" value="UniProtKB-KW"/>
</dbReference>
<keyword evidence="6 11" id="KW-0547">Nucleotide-binding</keyword>
<dbReference type="GO" id="GO:0000287">
    <property type="term" value="F:magnesium ion binding"/>
    <property type="evidence" value="ECO:0007669"/>
    <property type="project" value="UniProtKB-UniRule"/>
</dbReference>
<keyword evidence="5 11" id="KW-0479">Metal-binding</keyword>
<dbReference type="AlphaFoldDB" id="A0A2T4YZ15"/>
<dbReference type="Gene3D" id="3.40.1190.20">
    <property type="match status" value="1"/>
</dbReference>
<comment type="catalytic activity">
    <reaction evidence="1 11">
        <text>5-(2-hydroxyethyl)-4-methylthiazole + ATP = 4-methyl-5-(2-phosphooxyethyl)-thiazole + ADP + H(+)</text>
        <dbReference type="Rhea" id="RHEA:24212"/>
        <dbReference type="ChEBI" id="CHEBI:15378"/>
        <dbReference type="ChEBI" id="CHEBI:17957"/>
        <dbReference type="ChEBI" id="CHEBI:30616"/>
        <dbReference type="ChEBI" id="CHEBI:58296"/>
        <dbReference type="ChEBI" id="CHEBI:456216"/>
        <dbReference type="EC" id="2.7.1.50"/>
    </reaction>
</comment>
<dbReference type="Proteomes" id="UP000241808">
    <property type="component" value="Unassembled WGS sequence"/>
</dbReference>
<dbReference type="InterPro" id="IPR000417">
    <property type="entry name" value="Hyethyz_kinase"/>
</dbReference>
<dbReference type="GO" id="GO:0005524">
    <property type="term" value="F:ATP binding"/>
    <property type="evidence" value="ECO:0007669"/>
    <property type="project" value="UniProtKB-UniRule"/>
</dbReference>
<evidence type="ECO:0000313" key="13">
    <source>
        <dbReference type="Proteomes" id="UP000241808"/>
    </source>
</evidence>
<evidence type="ECO:0000256" key="11">
    <source>
        <dbReference type="HAMAP-Rule" id="MF_00228"/>
    </source>
</evidence>
<comment type="caution">
    <text evidence="12">The sequence shown here is derived from an EMBL/GenBank/DDBJ whole genome shotgun (WGS) entry which is preliminary data.</text>
</comment>
<dbReference type="GO" id="GO:0004417">
    <property type="term" value="F:hydroxyethylthiazole kinase activity"/>
    <property type="evidence" value="ECO:0007669"/>
    <property type="project" value="UniProtKB-UniRule"/>
</dbReference>
<feature type="binding site" evidence="11">
    <location>
        <position position="134"/>
    </location>
    <ligand>
        <name>ATP</name>
        <dbReference type="ChEBI" id="CHEBI:30616"/>
    </ligand>
</feature>
<dbReference type="PIRSF" id="PIRSF000513">
    <property type="entry name" value="Thz_kinase"/>
    <property type="match status" value="1"/>
</dbReference>
<gene>
    <name evidence="11" type="primary">thiM</name>
    <name evidence="12" type="ORF">C8P69_10826</name>
</gene>
<feature type="binding site" evidence="11">
    <location>
        <position position="190"/>
    </location>
    <ligand>
        <name>substrate</name>
    </ligand>
</feature>
<feature type="binding site" evidence="11">
    <location>
        <position position="59"/>
    </location>
    <ligand>
        <name>substrate</name>
    </ligand>
</feature>
<dbReference type="SUPFAM" id="SSF53613">
    <property type="entry name" value="Ribokinase-like"/>
    <property type="match status" value="1"/>
</dbReference>
<dbReference type="PRINTS" id="PR01099">
    <property type="entry name" value="HYETHTZKNASE"/>
</dbReference>
<comment type="cofactor">
    <cofactor evidence="2 11">
        <name>Mg(2+)</name>
        <dbReference type="ChEBI" id="CHEBI:18420"/>
    </cofactor>
</comment>
<keyword evidence="9 11" id="KW-0460">Magnesium</keyword>
<dbReference type="HAMAP" id="MF_00228">
    <property type="entry name" value="Thz_kinase"/>
    <property type="match status" value="1"/>
</dbReference>
<keyword evidence="13" id="KW-1185">Reference proteome</keyword>
<protein>
    <recommendedName>
        <fullName evidence="11">Hydroxyethylthiazole kinase</fullName>
        <ecNumber evidence="11">2.7.1.50</ecNumber>
    </recommendedName>
    <alternativeName>
        <fullName evidence="11">4-methyl-5-beta-hydroxyethylthiazole kinase</fullName>
        <shortName evidence="11">TH kinase</shortName>
        <shortName evidence="11">Thz kinase</shortName>
    </alternativeName>
</protein>
<keyword evidence="10 11" id="KW-0784">Thiamine biosynthesis</keyword>
<evidence type="ECO:0000256" key="4">
    <source>
        <dbReference type="ARBA" id="ARBA00022679"/>
    </source>
</evidence>
<evidence type="ECO:0000256" key="5">
    <source>
        <dbReference type="ARBA" id="ARBA00022723"/>
    </source>
</evidence>
<evidence type="ECO:0000256" key="1">
    <source>
        <dbReference type="ARBA" id="ARBA00001771"/>
    </source>
</evidence>
<feature type="binding site" evidence="11">
    <location>
        <position position="163"/>
    </location>
    <ligand>
        <name>ATP</name>
        <dbReference type="ChEBI" id="CHEBI:30616"/>
    </ligand>
</feature>
<dbReference type="UniPathway" id="UPA00060">
    <property type="reaction ID" value="UER00139"/>
</dbReference>
<dbReference type="OrthoDB" id="8909021at2"/>
<dbReference type="RefSeq" id="WP_108178802.1">
    <property type="nucleotide sequence ID" value="NZ_PZZL01000008.1"/>
</dbReference>
<keyword evidence="4 11" id="KW-0808">Transferase</keyword>
<evidence type="ECO:0000256" key="9">
    <source>
        <dbReference type="ARBA" id="ARBA00022842"/>
    </source>
</evidence>
<reference evidence="12 13" key="1">
    <citation type="submission" date="2018-04" db="EMBL/GenBank/DDBJ databases">
        <title>Genomic Encyclopedia of Archaeal and Bacterial Type Strains, Phase II (KMG-II): from individual species to whole genera.</title>
        <authorList>
            <person name="Goeker M."/>
        </authorList>
    </citation>
    <scope>NUCLEOTIDE SEQUENCE [LARGE SCALE GENOMIC DNA]</scope>
    <source>
        <strain evidence="12 13">DSM 25521</strain>
    </source>
</reference>
<sequence length="268" mass="26435">MDALSPSGEALSPHTVVAAAQAGLAAIRARRPRIHCITNSVAQAYTANALLAIGAIPSMTTSPDEIAAFAGSADGLLVNLGTLEPELRAVIATAIDAAAGAGRPWLLDPVFVDRSPPRAAFAREIAARRPTVIRANAAEIGALAPGEGPAALAARLGTVVAVTGEADRVTDGAKGFAIANGHPLMARVTAMGCAGAAITTAFLSVGAPPMVATAAALAVLGLAGEVAARTASGPGSFAIAYLDALDALTPDALADGARIKVLTPGDAS</sequence>
<evidence type="ECO:0000256" key="10">
    <source>
        <dbReference type="ARBA" id="ARBA00022977"/>
    </source>
</evidence>
<name>A0A2T4YZ15_9HYPH</name>
<comment type="similarity">
    <text evidence="11">Belongs to the Thz kinase family.</text>
</comment>
<keyword evidence="7 11" id="KW-0418">Kinase</keyword>
<evidence type="ECO:0000256" key="2">
    <source>
        <dbReference type="ARBA" id="ARBA00001946"/>
    </source>
</evidence>
<evidence type="ECO:0000256" key="6">
    <source>
        <dbReference type="ARBA" id="ARBA00022741"/>
    </source>
</evidence>